<dbReference type="SMART" id="SM00478">
    <property type="entry name" value="ENDO3c"/>
    <property type="match status" value="1"/>
</dbReference>
<dbReference type="FunFam" id="1.10.340.30:FF:000002">
    <property type="entry name" value="Adenine DNA glycosylase"/>
    <property type="match status" value="1"/>
</dbReference>
<dbReference type="Pfam" id="PF00633">
    <property type="entry name" value="HHH"/>
    <property type="match status" value="1"/>
</dbReference>
<evidence type="ECO:0000313" key="16">
    <source>
        <dbReference type="EMBL" id="MBF1284346.1"/>
    </source>
</evidence>
<dbReference type="GO" id="GO:0032357">
    <property type="term" value="F:oxidized purine DNA binding"/>
    <property type="evidence" value="ECO:0007669"/>
    <property type="project" value="TreeGrafter"/>
</dbReference>
<sequence length="338" mass="38785">MSWFRENGRELPWRGKKNAYYTWLSEIMLQQTRVEAVKGYFHRFIARFPDIESLAIAKEEVLKLWEGLGYYSRARNLHKGAKQIVEKFGGEMPKKYEDIRSLPGIGEYTAAAISSIVFSEKIPAVDGNLLRIFSRCNQYDKDIQSKEAKLSAFRYFKERMTEEAAGDFNEALMDLGATVCIPKGNIACEACPLSLFCKSAKEGNPENYPVKKEKKGRTVERYSIFLIRQGGRLVLTKRPKKGVLAGLYSFYQREGHLSKKEALEEVERLGFTPLKLKELGSARHIFTHKEWEMIGYEVECGEFPLPLGVREGLELYTKEEIESKLSVPSAYSYYKAFV</sequence>
<comment type="similarity">
    <text evidence="3 14">Belongs to the Nth/MutY family.</text>
</comment>
<keyword evidence="11" id="KW-0411">Iron-sulfur</keyword>
<dbReference type="GO" id="GO:0006298">
    <property type="term" value="P:mismatch repair"/>
    <property type="evidence" value="ECO:0007669"/>
    <property type="project" value="TreeGrafter"/>
</dbReference>
<dbReference type="SUPFAM" id="SSF48150">
    <property type="entry name" value="DNA-glycosylase"/>
    <property type="match status" value="1"/>
</dbReference>
<dbReference type="EMBL" id="JABZRD010000477">
    <property type="protein sequence ID" value="MBF1284346.1"/>
    <property type="molecule type" value="Genomic_DNA"/>
</dbReference>
<dbReference type="GO" id="GO:0034039">
    <property type="term" value="F:8-oxo-7,8-dihydroguanine DNA N-glycosylase activity"/>
    <property type="evidence" value="ECO:0007669"/>
    <property type="project" value="TreeGrafter"/>
</dbReference>
<keyword evidence="12" id="KW-0234">DNA repair</keyword>
<evidence type="ECO:0000256" key="7">
    <source>
        <dbReference type="ARBA" id="ARBA00022723"/>
    </source>
</evidence>
<dbReference type="CDD" id="cd03431">
    <property type="entry name" value="NUDIX_DNA_Glycosylase_C-MutY"/>
    <property type="match status" value="1"/>
</dbReference>
<dbReference type="EC" id="3.2.2.31" evidence="4 14"/>
<protein>
    <recommendedName>
        <fullName evidence="5 14">Adenine DNA glycosylase</fullName>
        <ecNumber evidence="4 14">3.2.2.31</ecNumber>
    </recommendedName>
</protein>
<dbReference type="InterPro" id="IPR015797">
    <property type="entry name" value="NUDIX_hydrolase-like_dom_sf"/>
</dbReference>
<feature type="domain" description="HhH-GPD" evidence="15">
    <location>
        <begin position="28"/>
        <end position="178"/>
    </location>
</feature>
<dbReference type="Gene3D" id="1.10.340.30">
    <property type="entry name" value="Hypothetical protein, domain 2"/>
    <property type="match status" value="1"/>
</dbReference>
<dbReference type="InterPro" id="IPR003265">
    <property type="entry name" value="HhH-GPD_domain"/>
</dbReference>
<dbReference type="InterPro" id="IPR029119">
    <property type="entry name" value="MutY_C"/>
</dbReference>
<proteinExistence type="inferred from homology"/>
<dbReference type="PANTHER" id="PTHR42944">
    <property type="entry name" value="ADENINE DNA GLYCOSYLASE"/>
    <property type="match status" value="1"/>
</dbReference>
<evidence type="ECO:0000256" key="5">
    <source>
        <dbReference type="ARBA" id="ARBA00022023"/>
    </source>
</evidence>
<evidence type="ECO:0000256" key="6">
    <source>
        <dbReference type="ARBA" id="ARBA00022485"/>
    </source>
</evidence>
<gene>
    <name evidence="16" type="primary">mutY</name>
    <name evidence="16" type="ORF">HXM93_07445</name>
</gene>
<evidence type="ECO:0000256" key="3">
    <source>
        <dbReference type="ARBA" id="ARBA00008343"/>
    </source>
</evidence>
<keyword evidence="8 14" id="KW-0227">DNA damage</keyword>
<comment type="catalytic activity">
    <reaction evidence="1 14">
        <text>Hydrolyzes free adenine bases from 7,8-dihydro-8-oxoguanine:adenine mismatched double-stranded DNA, leaving an apurinic site.</text>
        <dbReference type="EC" id="3.2.2.31"/>
    </reaction>
</comment>
<comment type="caution">
    <text evidence="16">The sequence shown here is derived from an EMBL/GenBank/DDBJ whole genome shotgun (WGS) entry which is preliminary data.</text>
</comment>
<evidence type="ECO:0000256" key="1">
    <source>
        <dbReference type="ARBA" id="ARBA00000843"/>
    </source>
</evidence>
<dbReference type="Pfam" id="PF14815">
    <property type="entry name" value="NUDIX_4"/>
    <property type="match status" value="1"/>
</dbReference>
<dbReference type="InterPro" id="IPR000445">
    <property type="entry name" value="HhH_motif"/>
</dbReference>
<dbReference type="GO" id="GO:0006284">
    <property type="term" value="P:base-excision repair"/>
    <property type="evidence" value="ECO:0007669"/>
    <property type="project" value="UniProtKB-UniRule"/>
</dbReference>
<dbReference type="NCBIfam" id="TIGR01084">
    <property type="entry name" value="mutY"/>
    <property type="match status" value="1"/>
</dbReference>
<dbReference type="Gene3D" id="1.10.1670.10">
    <property type="entry name" value="Helix-hairpin-Helix base-excision DNA repair enzymes (C-terminal)"/>
    <property type="match status" value="1"/>
</dbReference>
<dbReference type="Proteomes" id="UP000709351">
    <property type="component" value="Unassembled WGS sequence"/>
</dbReference>
<dbReference type="InterPro" id="IPR011257">
    <property type="entry name" value="DNA_glycosylase"/>
</dbReference>
<dbReference type="AlphaFoldDB" id="A0A930DQM3"/>
<evidence type="ECO:0000256" key="14">
    <source>
        <dbReference type="RuleBase" id="RU365096"/>
    </source>
</evidence>
<name>A0A930DQM3_9FIRM</name>
<evidence type="ECO:0000256" key="13">
    <source>
        <dbReference type="ARBA" id="ARBA00023295"/>
    </source>
</evidence>
<dbReference type="PANTHER" id="PTHR42944:SF1">
    <property type="entry name" value="ADENINE DNA GLYCOSYLASE"/>
    <property type="match status" value="1"/>
</dbReference>
<comment type="function">
    <text evidence="2">Adenine glycosylase active on G-A mispairs. MutY also corrects error-prone DNA synthesis past GO lesions which are due to the oxidatively damaged form of guanine: 7,8-dihydro-8-oxoguanine (8-oxo-dGTP).</text>
</comment>
<keyword evidence="9" id="KW-0378">Hydrolase</keyword>
<dbReference type="GO" id="GO:0046872">
    <property type="term" value="F:metal ion binding"/>
    <property type="evidence" value="ECO:0007669"/>
    <property type="project" value="UniProtKB-UniRule"/>
</dbReference>
<evidence type="ECO:0000256" key="2">
    <source>
        <dbReference type="ARBA" id="ARBA00002933"/>
    </source>
</evidence>
<keyword evidence="10 14" id="KW-0408">Iron</keyword>
<dbReference type="Pfam" id="PF00730">
    <property type="entry name" value="HhH-GPD"/>
    <property type="match status" value="1"/>
</dbReference>
<dbReference type="Gene3D" id="3.90.79.10">
    <property type="entry name" value="Nucleoside Triphosphate Pyrophosphohydrolase"/>
    <property type="match status" value="1"/>
</dbReference>
<dbReference type="InterPro" id="IPR005760">
    <property type="entry name" value="A/G_AdeGlyc_MutY"/>
</dbReference>
<evidence type="ECO:0000256" key="4">
    <source>
        <dbReference type="ARBA" id="ARBA00012045"/>
    </source>
</evidence>
<evidence type="ECO:0000256" key="11">
    <source>
        <dbReference type="ARBA" id="ARBA00023014"/>
    </source>
</evidence>
<evidence type="ECO:0000256" key="9">
    <source>
        <dbReference type="ARBA" id="ARBA00022801"/>
    </source>
</evidence>
<keyword evidence="13 14" id="KW-0326">Glycosidase</keyword>
<dbReference type="InterPro" id="IPR044298">
    <property type="entry name" value="MIG/MutY"/>
</dbReference>
<evidence type="ECO:0000259" key="15">
    <source>
        <dbReference type="SMART" id="SM00478"/>
    </source>
</evidence>
<dbReference type="SUPFAM" id="SSF55811">
    <property type="entry name" value="Nudix"/>
    <property type="match status" value="1"/>
</dbReference>
<accession>A0A930DQM3</accession>
<dbReference type="GO" id="GO:0035485">
    <property type="term" value="F:adenine/guanine mispair binding"/>
    <property type="evidence" value="ECO:0007669"/>
    <property type="project" value="TreeGrafter"/>
</dbReference>
<comment type="cofactor">
    <cofactor evidence="14">
        <name>[4Fe-4S] cluster</name>
        <dbReference type="ChEBI" id="CHEBI:49883"/>
    </cofactor>
    <text evidence="14">Binds 1 [4Fe-4S] cluster.</text>
</comment>
<keyword evidence="6" id="KW-0004">4Fe-4S</keyword>
<dbReference type="CDD" id="cd00056">
    <property type="entry name" value="ENDO3c"/>
    <property type="match status" value="1"/>
</dbReference>
<evidence type="ECO:0000256" key="10">
    <source>
        <dbReference type="ARBA" id="ARBA00023004"/>
    </source>
</evidence>
<evidence type="ECO:0000256" key="8">
    <source>
        <dbReference type="ARBA" id="ARBA00022763"/>
    </source>
</evidence>
<dbReference type="GO" id="GO:0051539">
    <property type="term" value="F:4 iron, 4 sulfur cluster binding"/>
    <property type="evidence" value="ECO:0007669"/>
    <property type="project" value="UniProtKB-UniRule"/>
</dbReference>
<dbReference type="InterPro" id="IPR023170">
    <property type="entry name" value="HhH_base_excis_C"/>
</dbReference>
<dbReference type="GO" id="GO:0000701">
    <property type="term" value="F:purine-specific mismatch base pair DNA N-glycosylase activity"/>
    <property type="evidence" value="ECO:0007669"/>
    <property type="project" value="UniProtKB-EC"/>
</dbReference>
<evidence type="ECO:0000256" key="12">
    <source>
        <dbReference type="ARBA" id="ARBA00023204"/>
    </source>
</evidence>
<keyword evidence="7" id="KW-0479">Metal-binding</keyword>
<organism evidence="16 17">
    <name type="scientific">Oribacterium parvum</name>
    <dbReference type="NCBI Taxonomy" id="1501329"/>
    <lineage>
        <taxon>Bacteria</taxon>
        <taxon>Bacillati</taxon>
        <taxon>Bacillota</taxon>
        <taxon>Clostridia</taxon>
        <taxon>Lachnospirales</taxon>
        <taxon>Lachnospiraceae</taxon>
        <taxon>Oribacterium</taxon>
    </lineage>
</organism>
<reference evidence="16" key="1">
    <citation type="submission" date="2020-04" db="EMBL/GenBank/DDBJ databases">
        <title>Deep metagenomics examines the oral microbiome during advanced dental caries in children, revealing novel taxa and co-occurrences with host molecules.</title>
        <authorList>
            <person name="Baker J.L."/>
            <person name="Morton J.T."/>
            <person name="Dinis M."/>
            <person name="Alvarez R."/>
            <person name="Tran N.C."/>
            <person name="Knight R."/>
            <person name="Edlund A."/>
        </authorList>
    </citation>
    <scope>NUCLEOTIDE SEQUENCE</scope>
    <source>
        <strain evidence="16">JCVI_24_bin.2</strain>
    </source>
</reference>
<evidence type="ECO:0000313" key="17">
    <source>
        <dbReference type="Proteomes" id="UP000709351"/>
    </source>
</evidence>